<evidence type="ECO:0000313" key="3">
    <source>
        <dbReference type="Proteomes" id="UP000006242"/>
    </source>
</evidence>
<name>U2FUQ9_9GAMM</name>
<dbReference type="Pfam" id="PF11390">
    <property type="entry name" value="FdsD"/>
    <property type="match status" value="1"/>
</dbReference>
<dbReference type="OrthoDB" id="8527650at2"/>
<keyword evidence="3" id="KW-1185">Reference proteome</keyword>
<gene>
    <name evidence="2" type="primary">fdsD</name>
    <name evidence="2" type="ORF">SSPSH_003140</name>
</gene>
<keyword evidence="2" id="KW-0560">Oxidoreductase</keyword>
<reference evidence="2 3" key="1">
    <citation type="journal article" date="2011" name="J. Bacteriol.">
        <title>Genome sequence of Salinisphaera shabanensis, a gammaproteobacterium from the harsh, variable environment of the brine-seawater interface of the Shaban Deep in the Red Sea.</title>
        <authorList>
            <person name="Antunes A."/>
            <person name="Alam I."/>
            <person name="Bajic V.B."/>
            <person name="Stingl U."/>
        </authorList>
    </citation>
    <scope>NUCLEOTIDE SEQUENCE [LARGE SCALE GENOMIC DNA]</scope>
    <source>
        <strain evidence="2 3">E1L3A</strain>
    </source>
</reference>
<organism evidence="2 3">
    <name type="scientific">Salinisphaera shabanensis E1L3A</name>
    <dbReference type="NCBI Taxonomy" id="1033802"/>
    <lineage>
        <taxon>Bacteria</taxon>
        <taxon>Pseudomonadati</taxon>
        <taxon>Pseudomonadota</taxon>
        <taxon>Gammaproteobacteria</taxon>
        <taxon>Salinisphaerales</taxon>
        <taxon>Salinisphaeraceae</taxon>
        <taxon>Salinisphaera</taxon>
    </lineage>
</organism>
<feature type="region of interest" description="Disordered" evidence="1">
    <location>
        <begin position="65"/>
        <end position="91"/>
    </location>
</feature>
<dbReference type="Proteomes" id="UP000006242">
    <property type="component" value="Unassembled WGS sequence"/>
</dbReference>
<evidence type="ECO:0000256" key="1">
    <source>
        <dbReference type="SAM" id="MobiDB-lite"/>
    </source>
</evidence>
<accession>U2FUQ9</accession>
<sequence length="91" mass="10131">MENDKMVRQANQIAQYFSVYPQARAEEGVHGHIRKFWEPRIRTQLIEYVAAGGNGLHELVHTAVDSLRDEPSSGGESGDPAAQQEIGRRAT</sequence>
<reference evidence="2 3" key="2">
    <citation type="journal article" date="2013" name="PLoS ONE">
        <title>INDIGO - INtegrated Data Warehouse of MIcrobial GenOmes with Examples from the Red Sea Extremophiles.</title>
        <authorList>
            <person name="Alam I."/>
            <person name="Antunes A."/>
            <person name="Kamau A.A."/>
            <person name="Ba Alawi W."/>
            <person name="Kalkatawi M."/>
            <person name="Stingl U."/>
            <person name="Bajic V.B."/>
        </authorList>
    </citation>
    <scope>NUCLEOTIDE SEQUENCE [LARGE SCALE GENOMIC DNA]</scope>
    <source>
        <strain evidence="2 3">E1L3A</strain>
    </source>
</reference>
<dbReference type="EMBL" id="AFNV02000024">
    <property type="protein sequence ID" value="ERJ18063.1"/>
    <property type="molecule type" value="Genomic_DNA"/>
</dbReference>
<evidence type="ECO:0000313" key="2">
    <source>
        <dbReference type="EMBL" id="ERJ18063.1"/>
    </source>
</evidence>
<dbReference type="InterPro" id="IPR021074">
    <property type="entry name" value="Formate_DH_dsu"/>
</dbReference>
<dbReference type="STRING" id="1033802.SSPSH_003140"/>
<comment type="caution">
    <text evidence="2">The sequence shown here is derived from an EMBL/GenBank/DDBJ whole genome shotgun (WGS) entry which is preliminary data.</text>
</comment>
<protein>
    <submittedName>
        <fullName evidence="2">NAD-dependent formate dehydrogenase delta subunit protein</fullName>
        <ecNumber evidence="2">1.2.1.2</ecNumber>
    </submittedName>
</protein>
<dbReference type="AlphaFoldDB" id="U2FUQ9"/>
<dbReference type="EC" id="1.2.1.2" evidence="2"/>
<proteinExistence type="predicted"/>
<dbReference type="GO" id="GO:0016491">
    <property type="term" value="F:oxidoreductase activity"/>
    <property type="evidence" value="ECO:0007669"/>
    <property type="project" value="UniProtKB-KW"/>
</dbReference>
<dbReference type="RefSeq" id="WP_006913612.1">
    <property type="nucleotide sequence ID" value="NZ_AFNV02000024.1"/>
</dbReference>